<gene>
    <name evidence="2" type="ORF">GCM10009304_13440</name>
</gene>
<evidence type="ECO:0000313" key="2">
    <source>
        <dbReference type="EMBL" id="GGJ89166.1"/>
    </source>
</evidence>
<protein>
    <submittedName>
        <fullName evidence="2">Type VI secretion-associated protein</fullName>
    </submittedName>
</protein>
<dbReference type="AlphaFoldDB" id="A0A917PRZ0"/>
<dbReference type="InterPro" id="IPR010657">
    <property type="entry name" value="ImpA_N"/>
</dbReference>
<sequence>MTLTSDLLTSILSIAHTPIAEDNFAGSDARYSPEYETIENEVGKATSIHKTDGPDWHRTHELCVNLLSTQSKDLRIACWLTWALYERYSYLGLHAGITLLAALSDEHWDVLHPAKPRTRTAAFAWLLPRLEEVLTHYTAKIEERALFESLTQTLNTLDSFLTEKLGDQAPLLVPLCRRLKDQLDRTQNIQQTKSEEEVSELSTEVTNTAAAVKKLDFDSEKEAHKALRGLQEAARPLSAFWLKQKNDDVRAFRLARTLLWLPIDSLPGCNAEKITALRGIPADKSNSFRDRIGQRAGGDLLLDLETSIARAPFWLDGQFLVWQCLETLDAHAAMREIEIQLALFLARNPGLELLHFHDGIPFADAQTRGWIDAYVAPHVQGRSPAAPAPVPGGAVTSEGAWNASLAAAVEGLRKDGLKTGIRTLKQGHADARNGRERFHWQLAEARLCIAGKKFELAHNRLDALDRSLQGSALAEWEPQLALDVLRLLHGCLESLPQNPDIREARDETYRRLCHLDLEAVLD</sequence>
<dbReference type="InterPro" id="IPR017739">
    <property type="entry name" value="T6SS-assoc_VCA0119"/>
</dbReference>
<accession>A0A917PRZ0</accession>
<proteinExistence type="predicted"/>
<dbReference type="Proteomes" id="UP000635983">
    <property type="component" value="Unassembled WGS sequence"/>
</dbReference>
<dbReference type="Pfam" id="PF16989">
    <property type="entry name" value="T6SS_VasJ"/>
    <property type="match status" value="1"/>
</dbReference>
<dbReference type="EMBL" id="BMPO01000003">
    <property type="protein sequence ID" value="GGJ89166.1"/>
    <property type="molecule type" value="Genomic_DNA"/>
</dbReference>
<name>A0A917PRZ0_9PSED</name>
<dbReference type="Pfam" id="PF06812">
    <property type="entry name" value="ImpA_N"/>
    <property type="match status" value="1"/>
</dbReference>
<reference evidence="2" key="1">
    <citation type="journal article" date="2014" name="Int. J. Syst. Evol. Microbiol.">
        <title>Complete genome sequence of Corynebacterium casei LMG S-19264T (=DSM 44701T), isolated from a smear-ripened cheese.</title>
        <authorList>
            <consortium name="US DOE Joint Genome Institute (JGI-PGF)"/>
            <person name="Walter F."/>
            <person name="Albersmeier A."/>
            <person name="Kalinowski J."/>
            <person name="Ruckert C."/>
        </authorList>
    </citation>
    <scope>NUCLEOTIDE SEQUENCE</scope>
    <source>
        <strain evidence="2">JCM 30078</strain>
    </source>
</reference>
<dbReference type="PANTHER" id="PTHR37024">
    <property type="entry name" value="TYPE VI SECRETION SYSTEM DUF2094 AND IMPA-RELATED DOMAIN PROTEIN"/>
    <property type="match status" value="1"/>
</dbReference>
<evidence type="ECO:0000313" key="3">
    <source>
        <dbReference type="Proteomes" id="UP000635983"/>
    </source>
</evidence>
<feature type="domain" description="ImpA N-terminal" evidence="1">
    <location>
        <begin position="17"/>
        <end position="126"/>
    </location>
</feature>
<reference evidence="2" key="2">
    <citation type="submission" date="2020-09" db="EMBL/GenBank/DDBJ databases">
        <authorList>
            <person name="Sun Q."/>
            <person name="Ohkuma M."/>
        </authorList>
    </citation>
    <scope>NUCLEOTIDE SEQUENCE</scope>
    <source>
        <strain evidence="2">JCM 30078</strain>
    </source>
</reference>
<organism evidence="2 3">
    <name type="scientific">Pseudomonas matsuisoli</name>
    <dbReference type="NCBI Taxonomy" id="1515666"/>
    <lineage>
        <taxon>Bacteria</taxon>
        <taxon>Pseudomonadati</taxon>
        <taxon>Pseudomonadota</taxon>
        <taxon>Gammaproteobacteria</taxon>
        <taxon>Pseudomonadales</taxon>
        <taxon>Pseudomonadaceae</taxon>
        <taxon>Pseudomonas</taxon>
    </lineage>
</organism>
<evidence type="ECO:0000259" key="1">
    <source>
        <dbReference type="Pfam" id="PF06812"/>
    </source>
</evidence>
<keyword evidence="3" id="KW-1185">Reference proteome</keyword>
<dbReference type="NCBIfam" id="TIGR03362">
    <property type="entry name" value="VI_chp_7"/>
    <property type="match status" value="1"/>
</dbReference>
<dbReference type="RefSeq" id="WP_188982399.1">
    <property type="nucleotide sequence ID" value="NZ_BMPO01000003.1"/>
</dbReference>
<comment type="caution">
    <text evidence="2">The sequence shown here is derived from an EMBL/GenBank/DDBJ whole genome shotgun (WGS) entry which is preliminary data.</text>
</comment>
<dbReference type="PANTHER" id="PTHR37024:SF5">
    <property type="entry name" value="IMPA N-TERMINAL DOMAIN-CONTAINING PROTEIN"/>
    <property type="match status" value="1"/>
</dbReference>